<dbReference type="InterPro" id="IPR002305">
    <property type="entry name" value="aa-tRNA-synth_Ic"/>
</dbReference>
<evidence type="ECO:0000256" key="5">
    <source>
        <dbReference type="ARBA" id="ARBA00022840"/>
    </source>
</evidence>
<dbReference type="FunFam" id="1.10.240.10:FF:000001">
    <property type="entry name" value="Tyrosine--tRNA ligase"/>
    <property type="match status" value="1"/>
</dbReference>
<dbReference type="PRINTS" id="PR01040">
    <property type="entry name" value="TRNASYNTHTYR"/>
</dbReference>
<accession>A0A8B9D4N8</accession>
<dbReference type="Gene3D" id="3.40.50.620">
    <property type="entry name" value="HUPs"/>
    <property type="match status" value="1"/>
</dbReference>
<keyword evidence="13" id="KW-1185">Reference proteome</keyword>
<evidence type="ECO:0000256" key="7">
    <source>
        <dbReference type="ARBA" id="ARBA00023146"/>
    </source>
</evidence>
<evidence type="ECO:0000256" key="1">
    <source>
        <dbReference type="ARBA" id="ARBA00005594"/>
    </source>
</evidence>
<dbReference type="PROSITE" id="PS00178">
    <property type="entry name" value="AA_TRNA_LIGASE_I"/>
    <property type="match status" value="1"/>
</dbReference>
<dbReference type="FunFam" id="3.40.50.620:FF:000107">
    <property type="entry name" value="Tyrosine--tRNA ligase"/>
    <property type="match status" value="1"/>
</dbReference>
<dbReference type="GO" id="GO:0005829">
    <property type="term" value="C:cytosol"/>
    <property type="evidence" value="ECO:0007669"/>
    <property type="project" value="TreeGrafter"/>
</dbReference>
<dbReference type="PANTHER" id="PTHR11766:SF0">
    <property type="entry name" value="TYROSINE--TRNA LIGASE, MITOCHONDRIAL"/>
    <property type="match status" value="1"/>
</dbReference>
<evidence type="ECO:0000256" key="6">
    <source>
        <dbReference type="ARBA" id="ARBA00022917"/>
    </source>
</evidence>
<dbReference type="AlphaFoldDB" id="A0A8B9D4N8"/>
<dbReference type="InterPro" id="IPR001412">
    <property type="entry name" value="aa-tRNA-synth_I_CS"/>
</dbReference>
<dbReference type="CDD" id="cd00805">
    <property type="entry name" value="TyrRS_core"/>
    <property type="match status" value="1"/>
</dbReference>
<dbReference type="Gene3D" id="1.10.240.10">
    <property type="entry name" value="Tyrosyl-Transfer RNA Synthetase"/>
    <property type="match status" value="1"/>
</dbReference>
<evidence type="ECO:0000256" key="3">
    <source>
        <dbReference type="ARBA" id="ARBA00022598"/>
    </source>
</evidence>
<dbReference type="PROSITE" id="PS50889">
    <property type="entry name" value="S4"/>
    <property type="match status" value="1"/>
</dbReference>
<dbReference type="GO" id="GO:0005739">
    <property type="term" value="C:mitochondrion"/>
    <property type="evidence" value="ECO:0007669"/>
    <property type="project" value="TreeGrafter"/>
</dbReference>
<gene>
    <name evidence="12" type="primary">YARS2</name>
</gene>
<dbReference type="InterPro" id="IPR002307">
    <property type="entry name" value="Tyr-tRNA-ligase"/>
</dbReference>
<protein>
    <recommendedName>
        <fullName evidence="2 11">Tyrosine--tRNA ligase</fullName>
        <ecNumber evidence="2 11">6.1.1.1</ecNumber>
    </recommendedName>
    <alternativeName>
        <fullName evidence="8 11">Tyrosyl-tRNA synthetase</fullName>
    </alternativeName>
</protein>
<dbReference type="SUPFAM" id="SSF55174">
    <property type="entry name" value="Alpha-L RNA-binding motif"/>
    <property type="match status" value="1"/>
</dbReference>
<keyword evidence="3 11" id="KW-0436">Ligase</keyword>
<evidence type="ECO:0000256" key="11">
    <source>
        <dbReference type="RuleBase" id="RU361234"/>
    </source>
</evidence>
<evidence type="ECO:0000256" key="8">
    <source>
        <dbReference type="ARBA" id="ARBA00033323"/>
    </source>
</evidence>
<dbReference type="Ensembl" id="ENSACDT00005000981.1">
    <property type="protein sequence ID" value="ENSACDP00005000834.1"/>
    <property type="gene ID" value="ENSACDG00005000559.1"/>
</dbReference>
<dbReference type="GO" id="GO:0006437">
    <property type="term" value="P:tyrosyl-tRNA aminoacylation"/>
    <property type="evidence" value="ECO:0007669"/>
    <property type="project" value="InterPro"/>
</dbReference>
<organism evidence="12 13">
    <name type="scientific">Anser cygnoides</name>
    <name type="common">Swan goose</name>
    <dbReference type="NCBI Taxonomy" id="8845"/>
    <lineage>
        <taxon>Eukaryota</taxon>
        <taxon>Metazoa</taxon>
        <taxon>Chordata</taxon>
        <taxon>Craniata</taxon>
        <taxon>Vertebrata</taxon>
        <taxon>Euteleostomi</taxon>
        <taxon>Archelosauria</taxon>
        <taxon>Archosauria</taxon>
        <taxon>Dinosauria</taxon>
        <taxon>Saurischia</taxon>
        <taxon>Theropoda</taxon>
        <taxon>Coelurosauria</taxon>
        <taxon>Aves</taxon>
        <taxon>Neognathae</taxon>
        <taxon>Galloanserae</taxon>
        <taxon>Anseriformes</taxon>
        <taxon>Anatidae</taxon>
        <taxon>Anserinae</taxon>
        <taxon>Anser</taxon>
    </lineage>
</organism>
<proteinExistence type="inferred from homology"/>
<evidence type="ECO:0000256" key="4">
    <source>
        <dbReference type="ARBA" id="ARBA00022741"/>
    </source>
</evidence>
<dbReference type="GO" id="GO:0005524">
    <property type="term" value="F:ATP binding"/>
    <property type="evidence" value="ECO:0007669"/>
    <property type="project" value="UniProtKB-KW"/>
</dbReference>
<keyword evidence="5 11" id="KW-0067">ATP-binding</keyword>
<evidence type="ECO:0000256" key="10">
    <source>
        <dbReference type="PROSITE-ProRule" id="PRU00182"/>
    </source>
</evidence>
<keyword evidence="10" id="KW-0694">RNA-binding</keyword>
<keyword evidence="7 11" id="KW-0030">Aminoacyl-tRNA synthetase</keyword>
<comment type="similarity">
    <text evidence="1 11">Belongs to the class-I aminoacyl-tRNA synthetase family.</text>
</comment>
<reference evidence="12" key="2">
    <citation type="submission" date="2025-09" db="UniProtKB">
        <authorList>
            <consortium name="Ensembl"/>
        </authorList>
    </citation>
    <scope>IDENTIFICATION</scope>
</reference>
<evidence type="ECO:0000256" key="2">
    <source>
        <dbReference type="ARBA" id="ARBA00013160"/>
    </source>
</evidence>
<keyword evidence="4 11" id="KW-0547">Nucleotide-binding</keyword>
<evidence type="ECO:0000313" key="13">
    <source>
        <dbReference type="Proteomes" id="UP000694521"/>
    </source>
</evidence>
<keyword evidence="6 11" id="KW-0648">Protein biosynthesis</keyword>
<evidence type="ECO:0000256" key="9">
    <source>
        <dbReference type="ARBA" id="ARBA00048248"/>
    </source>
</evidence>
<evidence type="ECO:0000313" key="12">
    <source>
        <dbReference type="Ensembl" id="ENSACDP00005000834.1"/>
    </source>
</evidence>
<dbReference type="InterPro" id="IPR024088">
    <property type="entry name" value="Tyr-tRNA-ligase_bac-type"/>
</dbReference>
<reference evidence="12" key="1">
    <citation type="submission" date="2025-08" db="UniProtKB">
        <authorList>
            <consortium name="Ensembl"/>
        </authorList>
    </citation>
    <scope>IDENTIFICATION</scope>
</reference>
<dbReference type="NCBIfam" id="TIGR00234">
    <property type="entry name" value="tyrS"/>
    <property type="match status" value="1"/>
</dbReference>
<comment type="catalytic activity">
    <reaction evidence="9 11">
        <text>tRNA(Tyr) + L-tyrosine + ATP = L-tyrosyl-tRNA(Tyr) + AMP + diphosphate + H(+)</text>
        <dbReference type="Rhea" id="RHEA:10220"/>
        <dbReference type="Rhea" id="RHEA-COMP:9706"/>
        <dbReference type="Rhea" id="RHEA-COMP:9707"/>
        <dbReference type="ChEBI" id="CHEBI:15378"/>
        <dbReference type="ChEBI" id="CHEBI:30616"/>
        <dbReference type="ChEBI" id="CHEBI:33019"/>
        <dbReference type="ChEBI" id="CHEBI:58315"/>
        <dbReference type="ChEBI" id="CHEBI:78442"/>
        <dbReference type="ChEBI" id="CHEBI:78536"/>
        <dbReference type="ChEBI" id="CHEBI:456215"/>
        <dbReference type="EC" id="6.1.1.1"/>
    </reaction>
</comment>
<dbReference type="InterPro" id="IPR014729">
    <property type="entry name" value="Rossmann-like_a/b/a_fold"/>
</dbReference>
<name>A0A8B9D4N8_ANSCY</name>
<dbReference type="Proteomes" id="UP000694521">
    <property type="component" value="Unplaced"/>
</dbReference>
<dbReference type="GO" id="GO:0004831">
    <property type="term" value="F:tyrosine-tRNA ligase activity"/>
    <property type="evidence" value="ECO:0007669"/>
    <property type="project" value="UniProtKB-EC"/>
</dbReference>
<dbReference type="PANTHER" id="PTHR11766">
    <property type="entry name" value="TYROSYL-TRNA SYNTHETASE"/>
    <property type="match status" value="1"/>
</dbReference>
<sequence length="392" mass="43409">RSRPRSHSAGLLAAQCERGLFQEVFPGQGAEEQLAALLEPGRPPVTAYCGFDPTADSLHVGHLPAVAALLHFQRAGHNVVAVVGGATARLGDPSGRLRAREPLAAERVRDNARALRLCLWRLFENHRRLLWAGGPGLGRAEVLDNARWLGRRPLLGFLCGAGGRLRMGTLLSRQGCRERLRSAEGMSLAEFVYPALQAYDFLHLHRRRGCRVQLGGADQMGNIMSGYELVTKMTGTDVFGITVPLITSTTGDKLGKTAGNAVWLNRDKTSPFELYQFFVRQQDNIVEKYLKLFTFLPLEEIAHIMEMHAKEPEKWGPQKRLAAEVTKLVHGTEGLESAKRYQKITDGGVSVNGIRVTNPETVLILGQHILKNGVSLLRVGKKNYYIIKWLQL</sequence>
<dbReference type="SUPFAM" id="SSF52374">
    <property type="entry name" value="Nucleotidylyl transferase"/>
    <property type="match status" value="1"/>
</dbReference>
<dbReference type="Pfam" id="PF00579">
    <property type="entry name" value="tRNA-synt_1b"/>
    <property type="match status" value="1"/>
</dbReference>
<dbReference type="GO" id="GO:0003723">
    <property type="term" value="F:RNA binding"/>
    <property type="evidence" value="ECO:0007669"/>
    <property type="project" value="UniProtKB-KW"/>
</dbReference>
<dbReference type="EC" id="6.1.1.1" evidence="2 11"/>